<dbReference type="InterPro" id="IPR006644">
    <property type="entry name" value="Cadg"/>
</dbReference>
<dbReference type="GO" id="GO:0016020">
    <property type="term" value="C:membrane"/>
    <property type="evidence" value="ECO:0007669"/>
    <property type="project" value="InterPro"/>
</dbReference>
<comment type="caution">
    <text evidence="5">The sequence shown here is derived from an EMBL/GenBank/DDBJ whole genome shotgun (WGS) entry which is preliminary data.</text>
</comment>
<dbReference type="InterPro" id="IPR031325">
    <property type="entry name" value="RHS_repeat"/>
</dbReference>
<dbReference type="PANTHER" id="PTHR32305:SF15">
    <property type="entry name" value="PROTEIN RHSA-RELATED"/>
    <property type="match status" value="1"/>
</dbReference>
<sequence>MSAVISGEGLGLFNSSLSQLGSKGSSSGAALGQASENIFVNAATGNLVLQNQDEQLKGLGLGLGVIRTYNSLGHFDGDNNDQWRLGFLKQIELEGQKNKAGSVVTRTTADGYEQLFTFDTSRGLYVSRQGAGADDTLTFNANGSAIVKPDGATVSEHYNSAGRLTSLIDNNGHKTSIQYSGSRATSIVTTTSNGTEKANLVYNAQGLLEQLSFAQGESKPNTHIYYIYDTNSRLSSVKVDLTPDDNSVSDGKVYETKYTYFGTSNRVEAIRQSDGTSLTVTYEKYGNDYRVKTLKDGEGNLTEYKYLSESHTRVSIANNHIDYFFDQKKRLVSTKRVGGNQVIQQNYSYDNLGRLNSVTDGMGHITDYEYDNNGNITKQTNANGISVNRKYNNANQLIEEQVGDETTHYIYDAKQRLRFIVNAQNAVVEYGYNNLGQRSRQHVYTTAHYTSSDMSLAALEQFVANVERSEQQKSTYSYDFRGQLNLVTRYTTTDEGIVSEVSSTRYVYDAQGLLLQETTARGEKTATKGDYTTTYSYDGLGRVLVKTDANKAQTTFTYDDANQKIATHYANGLWETNIFDKTGALTSSAKGVSIDDTQLGQTRFYRDAQGRLVAKQDEQGARSYVFYDTAGQRAATVSSTGSITEYEYDSAGRLSATIGYAQQVSTSNWINSSEKLTKTFAQLKSDIATRKDNTENRITRTLYTSTGQKEFEIDGEGFVTQYVYNENGKLAEQKQYKAPLGSKVFHTFNSPVVSTDWQVYDSTPAGATMSAEFDEQYGGQVMVLKGSAKSNGYRLRDKTTTNWQSDNRTISWDMKYAEAYTVFISVNTTAGHRYITYYAGDKAPHLSGQYASHYLSTTTTNGQWQSITRDLQADLAAVEPNVTITNINAFLVRGSGKIAEVRLSGLNDELTSAAAQSTKLAYNTAGQLEYKTDGEGYVTRYYYDQAGNEIATRRYFHKGTPGNISESNKDLVTHTFYDGQSRVKANLAADGALTTFNYNADGLKTSQSRYHQQVLNHTVGAPLVLPGSEKTTTHWRYTATGQVETKTHADGSLTKYRYDEMQNLVHQQTFDSIQAANAQLIYSSDDFNNGVANAFTISNGSSTSIEVVDNQVRFQRLNSEKSEWPSLISKQSFQLKDNVSSTIEVTTSDNLSGMYFYGGLDNSGSWSSKTLDRHAVYFDGNAIYSDVVRNGLASGREKLMSLTTNTTYVINWTTNDDFTTLTVHPKGKPHESASVKVSSQDWSNAARLRFYNNPRPNANGNEVYIDNLKIHSVNEVSSTRYQYDLLGRQISSLDGNQLLGQNLNTPVNTEHWDIYDPTPSGATMTAVYDQQYNGEVIELKGAGSSNGYRLQNLNKTPWDALEKTISWDMKYSESFTVYISVDTNKGHRYITYKPGSHGSSLGGEYAHIALPLSTSTGSWHTVTRDLLADLQSVEPDNNIKNVNAMLVRGSGRIGQVSLSDLTQTQLANRGLEVGAHSIDSFDALFASKGDHTQYDVLGNIQSHTNKEGAKTLYYYDAKGNERFQIDAMGQVTEYRYNSFNERTLVKRYHTQLSESQISQAGLVGGLHTNKVIGGQTASAYIQALVVNGGAYEEQLSFDQRGMLERHTDAQDYEKTFTYNAFSQLVRESQTTHLSSIDKLKGTSGLKTIHTNFGYDARGLLESTTKVADGITQTIVKDYDAFGRVIKTTDSNNHVKHTTYELDTSQDGIGRVISASQVVDGTQREIVTRYDMLGRMLSVKNGLGQVTRYEYDDNANSVKVFQPNNSFVLTTRNALGKTASLTYFNRSGETVSETQYKYDHSGNLTESIVNGQTQSLKEYDKENRVRQVVDANGQQVETQYDATGRVKATIVDPDGLQLRTEFSYTRHGGQVIKTEQLNTVATGSNITSGTIQTTTTELDSAGRVLSVIARQGNKIQSQMAYQYDSAGNTLKAIKGSGAKAVTTQYVYDELGRLRQEQTGSSKTNYEYDANDNLITKAQYLGSSIINSHNDSTGIQNQKVTYYVYNEANQVTHEFVSTHAQATVQQGIEQEPPINIGPIRPTPPDVVAVASGDINSVTSSTANVTNKVSIYGSVKHYSYNTNGQLIGQAQAVNSLKLINNQTSSSERSLADFLTSQKSTIIARITSHDGEYVTQHTAYDENGQKALHIDAQGGVTQWRYDSQGRVQELLKWGQRVSPLAQNQRQKLTTGILSAAELVKTGPTSADSKVKTIYGSNGQARFTLTLIEDDKASIKESIYDAAGQLIKTLAYVNTVSYSQVIDEATAAGKRVISANDRVTNLYYDNAGRLRFNIDAQGYVTEHRYNEVNNVISTIKYQASINDESTLQAEFAQNKLKYSELATHYSESVITGARISSTEYDALGRVTWQRHSDGTTESYSYNDNGLKSSYTNQNGVTWLYDYDNGGRLAYERGPSQTIYNWSSGNLSDLENVNVTKHFLYDGLGNVTSITEGGQKNNRWISGVQKATTYFSYDNAGRQISMRQNATKNAPATESTTQYDALGRAVSSTKGGITALKVYDNAGNVRFEINGEGNITERRYNALGQEVTLIKYADELTWRPNRSLELSDIVDNNGNIKTGNVPNLNVSASKDRRIETTYDASGRKVQVNIGEQSTRFTYNAFGQEIKKEQLVSGSFNTSGHKALISYQYYNELGQKVATVDSAKYLTKLSYNAFGQVQARTEYAIAATGAFNEHTMPVGTDGNDTYGRNRTIEYHYDSMGRVIYQVQSNVHIDEFTSGMNLQARSHKISAFKYDKLGNTVQSQVRSENTADITNLSAQTSDIQAWEYDAVGRLIHTASAAVATTTLDLSKPLSGAISTRTGRHITSMGYDVFGNLVRLKEHANRGTLNTSTANITAPPSSSHDKLTRHEYNTRGQLIAEYDALGNKTTHNYNALGQLEQTRQSYNEWNHENESYSFTYKLYHFDSYGKYRGSTNEQRGLPHGVSFNESTGKLSGRIFDFNPYDEGVGHSTATITLRANYLSSDNAKIQTRSFDSKNGSKTLTAFSQWRAPHSGSDDEKVRFTKYYYDRNGQTKRKTIGQNAGAGDISINSWQTYYNAFGEVKKDEEGVYVYNQNGQLWKTTKGDGVLKTHGYDKAGRLTSTVHALNGLTEITRDGSGNAILIKQPKFTQKGVTHKPQLEQQYDRWGNIIELKDARGFVTQAQYNHDNKVIKEVLPLTAVTDESGQTTSTTPINLYRYDSKGNLVQKIDGNDNSQTFKFDARGNQIQSQDGENNQTLYKYDIFGRKVLTKDAENKTTTTSYDKVDRVKETGQFGVINNKAGQYRANNVYEYDELGNRTHEYDAVGGVKSYKFDVYGNVVYSRDEMAREKRYVYNSDGTQRHETYSNLHSNSTPNKHKNTRYYDDYGNLQSGNDLGGKGFTYTYGKGWGENNSINTLTNVGGDTTKIDIGRLIRKQNDYGQDLRYTYYENGWLKSISDEATDAYVYFEYDKSGRRTLELRQSWDDLQRVIRHETTTQYDSHGRIALTQTQEYNNTRTSGEPAWQEGKVLSRVTYRYDAVGNRRSMKVENGIVGDLSVDPSYKFYGSLSVAENTKLTEQTGDIALFFQALQIPNLEFSATFLKQDPTNPSKWTEITKPEGISFSRNGRLTGTPSYESAGIYRIDVVATDKTKSPVRTYAGEIQLNIANVDAPIEIKPIPTKSVKEGMQVAIGLSEYFVADSTARKLQYTVTGLPSGLSYNSSTGLISGKLSYSTANTYNVRVQVSDKSNSNIRREQSFNLRVANMSVVTVAEEQRKEISLGTSSPGNQLRIRKISGPSFTQINNANTLIITPSATDGRSGVYIVRYAKFIYEPELRKEFKAGEFEYHILVPDTKVANQPLTAKNGSLSFKEGQSLSSSNGNLKRFFTNPDNDALSYTATFYQQKLVDISKGRSEPDLVRRWVVVNPPQGVTFNRSGYLQGKIGNSASGTYRVDVTATETNRSNPNRATAQITVAIQNVKPPITAANIPNKSTVEGQSLSYNVSGYFVTDVSSRKLTYSAAGLPSSVSINSSTGVISSAGALKDGTGGNHRITVTASDKSNSSIKVQSVFTLSVENVNYITLNEGQTHRINISSFGGTHSLIRKQLSGAPSWATVSSDKKFLTLNPGATAGRSSAYTFTLTVSEFDPELKRNFTYGTRKYTVLVRDTQTPNRAPTGSIDNKSASEGSYFSHNVTSKFKDPDGDTLTYTAKFYKRVFRPGPIDPRDRFERFDVAPSIDDISNGGTWTYQLVSKPAGLNFSTTGVLSGTPSYSTSGTYKVTVTATEQKSTKLSASREFSLTIANVIPNKAPTVTVSASGSVKKGSSTTVTATGKDTDGSIRQYEWQKSSGLSLSGSGNRVTVKGLTIGGQWVKVRVKDDDGAWSSWVTKSVSVTSATASNRRPVANRNLHSFTFEDRYFSYNIPSNAFTDPDGDTLTYSASGLPSGVRLSGSKISGSINRPGQFTVTITARDPKGLTASTKLYIEVEPGGGFNPREREPFMVNEPMMAARSLSFAPQNEKLTEATPILAKAEVSPQAPQLHQAGIASSNTSSGTSSSDSSEDEYWFTYDGNNRVVHDGGLLINGTITTHDQGQYIDYNKVGQQTLLITANNKSAQQFVYNSWGQVAFVDSFLNKSDIDLYGARATLANTPNHNNWRASSKFEYDAMGRVTDKREYFGANSTVSIYTKGLGGDPGFNTKINYGGAIKHHTQTRYNAAGEVTWTQEKALKLDITNTLKQHVPEFGFSGSSVIYVSEPWTESSLKEQSTTQSYVYDGAGMVKSYAYYQKSNLPSGVSQLIHRFTKEYEARDTYLEKVTTGRGDSSHKDSQNLQDAQTRSNYDVNGNRTRIEEHITDEGFKGDKEVNSRYMRYDAEGKIISKVTGKQSRLLTTADLNTDRSYYNPYTGQRIDWQTTVAKNVGFKEDTSYLGRETGSYYLYSSGHYLGEINKTGTNSIKEQHFSAPDSKNTTVMARHQVQSGDTLKGIAKLYYGNENLWYIIADINGLGAGSDLSQGVILDIPARANAFNTHDNFKPINLGEVIGNTDPSMPYVPPPPEAGCNAVASIVMIAVAVVATIATAGAAAVAMGAASSSMGIMAAGTAALGGSLGAAGVAAAAIGGFAGSVASQLTGKAMGVVDSFSLRNALTSAGTAAVTAGVGSAMGVGAKSAGTFTEIATKGAKASLNVYGRAVMGATASISSVAANKLVGNDASFRWGNVAASALVSGIGVNAGQAGQGSLNPVNGILNSAVRYGADKLFGNSNSWNFGNVATDAFGNAIGNSIVAGMQSKQTQANTNKAKDTIAEAVENGATPQEAVQQVAQQIASENGGTISGGRANYTDEYTGTGTTLTNSKGETAEFFTDNATTVQSGYNLIESMSDFLGTSPGAGKMLGMTTNQIIGQTQRHHDVQMNSIQHLDMAKYKLGGANGVFDRPAMVGIPGVTPGPWAPEFLQGAKGAGAGLLNTISQPSGFGPWREGYIFPKESKLLSNVSSVADWTSAIAQSSHIANEFAARGKIINMLNSSKGIPVNSLRIDYLKNVSTPLSMTANTYAPITSAKSFEVLAKLNGTPVYSGLNAVSKYAPGVYAASQLGSEVYYAVENDVSLDIASRNVGSRALGTAVELGGGLASFKAGAAAGAPIGAGIGAFFGGVGAAPGALIGSAVGGIAGTLTYTFSGLGTTINNTVTETTRDIIGWFNE</sequence>
<gene>
    <name evidence="5" type="ORF">PSECIP111854_02750</name>
</gene>
<feature type="transmembrane region" description="Helical" evidence="3">
    <location>
        <begin position="5062"/>
        <end position="5086"/>
    </location>
</feature>
<keyword evidence="3" id="KW-0812">Transmembrane</keyword>
<dbReference type="Gene3D" id="2.180.10.10">
    <property type="entry name" value="RHS repeat-associated core"/>
    <property type="match status" value="8"/>
</dbReference>
<dbReference type="Gene3D" id="2.60.40.10">
    <property type="entry name" value="Immunoglobulins"/>
    <property type="match status" value="6"/>
</dbReference>
<dbReference type="InterPro" id="IPR006530">
    <property type="entry name" value="YD"/>
</dbReference>
<evidence type="ECO:0000256" key="1">
    <source>
        <dbReference type="ARBA" id="ARBA00022737"/>
    </source>
</evidence>
<dbReference type="SMART" id="SM00736">
    <property type="entry name" value="CADG"/>
    <property type="match status" value="3"/>
</dbReference>
<dbReference type="InterPro" id="IPR056823">
    <property type="entry name" value="TEN-like_YD-shell"/>
</dbReference>
<dbReference type="SUPFAM" id="SSF49299">
    <property type="entry name" value="PKD domain"/>
    <property type="match status" value="1"/>
</dbReference>
<dbReference type="InterPro" id="IPR050708">
    <property type="entry name" value="T6SS_VgrG/RHS"/>
</dbReference>
<keyword evidence="1" id="KW-0677">Repeat</keyword>
<dbReference type="GO" id="GO:0005509">
    <property type="term" value="F:calcium ion binding"/>
    <property type="evidence" value="ECO:0007669"/>
    <property type="project" value="InterPro"/>
</dbReference>
<feature type="compositionally biased region" description="Polar residues" evidence="2">
    <location>
        <begin position="4794"/>
        <end position="4810"/>
    </location>
</feature>
<reference evidence="5" key="1">
    <citation type="submission" date="2022-07" db="EMBL/GenBank/DDBJ databases">
        <authorList>
            <person name="Criscuolo A."/>
        </authorList>
    </citation>
    <scope>NUCLEOTIDE SEQUENCE</scope>
    <source>
        <strain evidence="5">CIP111854</strain>
    </source>
</reference>
<keyword evidence="6" id="KW-1185">Reference proteome</keyword>
<dbReference type="Pfam" id="PF05593">
    <property type="entry name" value="RHS_repeat"/>
    <property type="match status" value="2"/>
</dbReference>
<feature type="region of interest" description="Disordered" evidence="2">
    <location>
        <begin position="4505"/>
        <end position="4529"/>
    </location>
</feature>
<keyword evidence="3" id="KW-1133">Transmembrane helix</keyword>
<dbReference type="EMBL" id="CAMAPC010000011">
    <property type="protein sequence ID" value="CAH9061158.1"/>
    <property type="molecule type" value="Genomic_DNA"/>
</dbReference>
<dbReference type="Pfam" id="PF25023">
    <property type="entry name" value="TEN_YD-shell"/>
    <property type="match status" value="2"/>
</dbReference>
<dbReference type="Pfam" id="PF05345">
    <property type="entry name" value="He_PIG"/>
    <property type="match status" value="5"/>
</dbReference>
<evidence type="ECO:0000313" key="5">
    <source>
        <dbReference type="EMBL" id="CAH9061158.1"/>
    </source>
</evidence>
<dbReference type="SUPFAM" id="SSF49313">
    <property type="entry name" value="Cadherin-like"/>
    <property type="match status" value="4"/>
</dbReference>
<evidence type="ECO:0000259" key="4">
    <source>
        <dbReference type="SMART" id="SM00736"/>
    </source>
</evidence>
<dbReference type="RefSeq" id="WP_261626621.1">
    <property type="nucleotide sequence ID" value="NZ_CAMAPC010000011.1"/>
</dbReference>
<dbReference type="CDD" id="cd00118">
    <property type="entry name" value="LysM"/>
    <property type="match status" value="1"/>
</dbReference>
<evidence type="ECO:0000313" key="6">
    <source>
        <dbReference type="Proteomes" id="UP001152467"/>
    </source>
</evidence>
<proteinExistence type="predicted"/>
<feature type="region of interest" description="Disordered" evidence="2">
    <location>
        <begin position="4782"/>
        <end position="4810"/>
    </location>
</feature>
<keyword evidence="3" id="KW-0472">Membrane</keyword>
<feature type="transmembrane region" description="Helical" evidence="3">
    <location>
        <begin position="5026"/>
        <end position="5050"/>
    </location>
</feature>
<dbReference type="InterPro" id="IPR035986">
    <property type="entry name" value="PKD_dom_sf"/>
</dbReference>
<feature type="domain" description="Dystroglycan-type cadherin-like" evidence="4">
    <location>
        <begin position="4370"/>
        <end position="4460"/>
    </location>
</feature>
<evidence type="ECO:0000256" key="3">
    <source>
        <dbReference type="SAM" id="Phobius"/>
    </source>
</evidence>
<dbReference type="InterPro" id="IPR018392">
    <property type="entry name" value="LysM"/>
</dbReference>
<dbReference type="Proteomes" id="UP001152467">
    <property type="component" value="Unassembled WGS sequence"/>
</dbReference>
<protein>
    <recommendedName>
        <fullName evidence="4">Dystroglycan-type cadherin-like domain-containing protein</fullName>
    </recommendedName>
</protein>
<dbReference type="PANTHER" id="PTHR32305">
    <property type="match status" value="1"/>
</dbReference>
<feature type="compositionally biased region" description="Low complexity" evidence="2">
    <location>
        <begin position="4514"/>
        <end position="4525"/>
    </location>
</feature>
<accession>A0A9W4VX57</accession>
<feature type="domain" description="Dystroglycan-type cadherin-like" evidence="4">
    <location>
        <begin position="3952"/>
        <end position="4050"/>
    </location>
</feature>
<dbReference type="InterPro" id="IPR013783">
    <property type="entry name" value="Ig-like_fold"/>
</dbReference>
<name>A0A9W4VX57_9GAMM</name>
<feature type="domain" description="Dystroglycan-type cadherin-like" evidence="4">
    <location>
        <begin position="4142"/>
        <end position="4278"/>
    </location>
</feature>
<dbReference type="NCBIfam" id="TIGR01643">
    <property type="entry name" value="YD_repeat_2x"/>
    <property type="match status" value="2"/>
</dbReference>
<evidence type="ECO:0000256" key="2">
    <source>
        <dbReference type="SAM" id="MobiDB-lite"/>
    </source>
</evidence>
<dbReference type="InterPro" id="IPR015919">
    <property type="entry name" value="Cadherin-like_sf"/>
</dbReference>
<organism evidence="5 6">
    <name type="scientific">Pseudoalteromonas holothuriae</name>
    <dbReference type="NCBI Taxonomy" id="2963714"/>
    <lineage>
        <taxon>Bacteria</taxon>
        <taxon>Pseudomonadati</taxon>
        <taxon>Pseudomonadota</taxon>
        <taxon>Gammaproteobacteria</taxon>
        <taxon>Alteromonadales</taxon>
        <taxon>Pseudoalteromonadaceae</taxon>
        <taxon>Pseudoalteromonas</taxon>
    </lineage>
</organism>